<evidence type="ECO:0000256" key="1">
    <source>
        <dbReference type="SAM" id="Phobius"/>
    </source>
</evidence>
<accession>A0A392SXN2</accession>
<proteinExistence type="predicted"/>
<name>A0A392SXN2_9FABA</name>
<dbReference type="EMBL" id="LXQA010450795">
    <property type="protein sequence ID" value="MCI52660.1"/>
    <property type="molecule type" value="Genomic_DNA"/>
</dbReference>
<keyword evidence="1" id="KW-0472">Membrane</keyword>
<organism evidence="2 3">
    <name type="scientific">Trifolium medium</name>
    <dbReference type="NCBI Taxonomy" id="97028"/>
    <lineage>
        <taxon>Eukaryota</taxon>
        <taxon>Viridiplantae</taxon>
        <taxon>Streptophyta</taxon>
        <taxon>Embryophyta</taxon>
        <taxon>Tracheophyta</taxon>
        <taxon>Spermatophyta</taxon>
        <taxon>Magnoliopsida</taxon>
        <taxon>eudicotyledons</taxon>
        <taxon>Gunneridae</taxon>
        <taxon>Pentapetalae</taxon>
        <taxon>rosids</taxon>
        <taxon>fabids</taxon>
        <taxon>Fabales</taxon>
        <taxon>Fabaceae</taxon>
        <taxon>Papilionoideae</taxon>
        <taxon>50 kb inversion clade</taxon>
        <taxon>NPAAA clade</taxon>
        <taxon>Hologalegina</taxon>
        <taxon>IRL clade</taxon>
        <taxon>Trifolieae</taxon>
        <taxon>Trifolium</taxon>
    </lineage>
</organism>
<feature type="transmembrane region" description="Helical" evidence="1">
    <location>
        <begin position="12"/>
        <end position="34"/>
    </location>
</feature>
<protein>
    <submittedName>
        <fullName evidence="2">Uncharacterized protein</fullName>
    </submittedName>
</protein>
<feature type="non-terminal residue" evidence="2">
    <location>
        <position position="1"/>
    </location>
</feature>
<keyword evidence="1" id="KW-1133">Transmembrane helix</keyword>
<dbReference type="AlphaFoldDB" id="A0A392SXN2"/>
<keyword evidence="1" id="KW-0812">Transmembrane</keyword>
<evidence type="ECO:0000313" key="3">
    <source>
        <dbReference type="Proteomes" id="UP000265520"/>
    </source>
</evidence>
<sequence>SGSCAARSDVLCLVVFLLAAAPRAALWLLFLFFFCQLRGAQGCPALRAGFVC</sequence>
<keyword evidence="3" id="KW-1185">Reference proteome</keyword>
<reference evidence="2 3" key="1">
    <citation type="journal article" date="2018" name="Front. Plant Sci.">
        <title>Red Clover (Trifolium pratense) and Zigzag Clover (T. medium) - A Picture of Genomic Similarities and Differences.</title>
        <authorList>
            <person name="Dluhosova J."/>
            <person name="Istvanek J."/>
            <person name="Nedelnik J."/>
            <person name="Repkova J."/>
        </authorList>
    </citation>
    <scope>NUCLEOTIDE SEQUENCE [LARGE SCALE GENOMIC DNA]</scope>
    <source>
        <strain evidence="3">cv. 10/8</strain>
        <tissue evidence="2">Leaf</tissue>
    </source>
</reference>
<comment type="caution">
    <text evidence="2">The sequence shown here is derived from an EMBL/GenBank/DDBJ whole genome shotgun (WGS) entry which is preliminary data.</text>
</comment>
<evidence type="ECO:0000313" key="2">
    <source>
        <dbReference type="EMBL" id="MCI52660.1"/>
    </source>
</evidence>
<dbReference type="Proteomes" id="UP000265520">
    <property type="component" value="Unassembled WGS sequence"/>
</dbReference>